<sequence>MKPFDFNQFAAGAPALMPDGRKVKFVSLANLDIGYPVAVHVEGAMTLSSISVTGKMPGKGVDIPLTMAPVKRTVFVNLYREDSGRIVASHETHSSEDEATYDRLSSDYIGAFPIEIEE</sequence>
<protein>
    <submittedName>
        <fullName evidence="1">Uncharacterized protein</fullName>
    </submittedName>
</protein>
<dbReference type="KEGG" id="vg:65067679"/>
<keyword evidence="2" id="KW-1185">Reference proteome</keyword>
<accession>A0A345GTV0</accession>
<proteinExistence type="predicted"/>
<name>A0A345GTV0_9CAUD</name>
<dbReference type="EMBL" id="MH638294">
    <property type="protein sequence ID" value="AXG67714.1"/>
    <property type="molecule type" value="Genomic_DNA"/>
</dbReference>
<evidence type="ECO:0000313" key="2">
    <source>
        <dbReference type="Proteomes" id="UP000259464"/>
    </source>
</evidence>
<dbReference type="Proteomes" id="UP000259464">
    <property type="component" value="Segment"/>
</dbReference>
<reference evidence="1 2" key="1">
    <citation type="submission" date="2018-07" db="EMBL/GenBank/DDBJ databases">
        <title>Complete sequence of phage GP4.</title>
        <authorList>
            <person name="Wang R."/>
            <person name="Tong Y."/>
            <person name="Liu H."/>
        </authorList>
    </citation>
    <scope>NUCLEOTIDE SEQUENCE [LARGE SCALE GENOMIC DNA]</scope>
</reference>
<evidence type="ECO:0000313" key="1">
    <source>
        <dbReference type="EMBL" id="AXG67714.1"/>
    </source>
</evidence>
<dbReference type="RefSeq" id="YP_010078751.1">
    <property type="nucleotide sequence ID" value="NC_054964.1"/>
</dbReference>
<organism evidence="1 2">
    <name type="scientific">Ralstonia phage GP4</name>
    <dbReference type="NCBI Taxonomy" id="2282904"/>
    <lineage>
        <taxon>Viruses</taxon>
        <taxon>Duplodnaviria</taxon>
        <taxon>Heunggongvirae</taxon>
        <taxon>Uroviricota</taxon>
        <taxon>Caudoviricetes</taxon>
        <taxon>Gervaisevirus</taxon>
        <taxon>Gervaisevirus GP4</taxon>
    </lineage>
</organism>
<dbReference type="GeneID" id="65067679"/>